<keyword evidence="9" id="KW-1185">Reference proteome</keyword>
<dbReference type="GO" id="GO:0008270">
    <property type="term" value="F:zinc ion binding"/>
    <property type="evidence" value="ECO:0007669"/>
    <property type="project" value="UniProtKB-KW"/>
</dbReference>
<dbReference type="PROSITE" id="PS50157">
    <property type="entry name" value="ZINC_FINGER_C2H2_2"/>
    <property type="match status" value="3"/>
</dbReference>
<feature type="domain" description="C2H2-type" evidence="7">
    <location>
        <begin position="137"/>
        <end position="164"/>
    </location>
</feature>
<dbReference type="Pfam" id="PF00096">
    <property type="entry name" value="zf-C2H2"/>
    <property type="match status" value="1"/>
</dbReference>
<keyword evidence="2" id="KW-0677">Repeat</keyword>
<dbReference type="FunFam" id="3.30.160.60:FF:000690">
    <property type="entry name" value="Zinc finger protein 354C"/>
    <property type="match status" value="1"/>
</dbReference>
<dbReference type="InterPro" id="IPR036236">
    <property type="entry name" value="Znf_C2H2_sf"/>
</dbReference>
<feature type="region of interest" description="Disordered" evidence="6">
    <location>
        <begin position="454"/>
        <end position="486"/>
    </location>
</feature>
<feature type="region of interest" description="Disordered" evidence="6">
    <location>
        <begin position="1"/>
        <end position="102"/>
    </location>
</feature>
<sequence>MSQNPNQSLHSNQPESASSSSSQQLSESLHHHNHHPSQKIQPESEQDVPHPPDQQIDYFHPQAAESTLVPKTPLHHQPQPQPQPQPQEQEQDSSSVTPTTVKQRLPRKYFCKTCNQGFTRKHNMVSHELIHSSLKPHVCNICHLKFRRIHDLKRHEKLHTGEKPYSCEKCSRRFARPDALTRHQNSANACLGSANNNNNAANTINNSVNNIHNGFTNGETPSGSSYSQDMSFNTRALNHMHSGGSVSSSDDTPQRPALAVNQQDERDSSAASNSTGVSSHFSSNSNEPATSGDSTTTYDINCIPTLKTIGLSPEDLERKQNTRSHSNQEFGSKHQQMMEKQPRSQSFDNKAYSTFNRYVSSNSLKTTSGSAFTPNPIYPITFYPFPQFNNSNNNTNNGNQNSHISLPPLSVPHQPQPQISFVPQMTPHHPPVNTQHGSLPVITGGGTTVYGDESQQIQRSDSSSVSTLVSSKSSPGLQGLNPIPTPIKFPPNPATVVRSNSITNSFMIPSLGSRPQSLPTNAGHQTHPQKFSSQGTTPGAPTSNTSQIGQSTWGPPQNRRAMITSLPPPSQMLNPSGSNSATKPGQIRKFHNHRR</sequence>
<evidence type="ECO:0000259" key="7">
    <source>
        <dbReference type="PROSITE" id="PS50157"/>
    </source>
</evidence>
<accession>H8X553</accession>
<feature type="compositionally biased region" description="Low complexity" evidence="6">
    <location>
        <begin position="10"/>
        <end position="27"/>
    </location>
</feature>
<evidence type="ECO:0000256" key="1">
    <source>
        <dbReference type="ARBA" id="ARBA00022723"/>
    </source>
</evidence>
<evidence type="ECO:0000256" key="3">
    <source>
        <dbReference type="ARBA" id="ARBA00022771"/>
    </source>
</evidence>
<dbReference type="eggNOG" id="KOG1721">
    <property type="taxonomic scope" value="Eukaryota"/>
</dbReference>
<evidence type="ECO:0000313" key="8">
    <source>
        <dbReference type="EMBL" id="CCG23146.1"/>
    </source>
</evidence>
<dbReference type="HOGENOM" id="CLU_458533_0_0_1"/>
<gene>
    <name evidence="8" type="ORF">CORT_0D03010</name>
</gene>
<evidence type="ECO:0000256" key="5">
    <source>
        <dbReference type="PROSITE-ProRule" id="PRU00042"/>
    </source>
</evidence>
<dbReference type="SUPFAM" id="SSF57667">
    <property type="entry name" value="beta-beta-alpha zinc fingers"/>
    <property type="match status" value="2"/>
</dbReference>
<dbReference type="OrthoDB" id="8117402at2759"/>
<dbReference type="SMART" id="SM00355">
    <property type="entry name" value="ZnF_C2H2"/>
    <property type="match status" value="3"/>
</dbReference>
<feature type="compositionally biased region" description="Polar residues" evidence="6">
    <location>
        <begin position="323"/>
        <end position="335"/>
    </location>
</feature>
<keyword evidence="4" id="KW-0862">Zinc</keyword>
<keyword evidence="1" id="KW-0479">Metal-binding</keyword>
<feature type="region of interest" description="Disordered" evidence="6">
    <location>
        <begin position="509"/>
        <end position="595"/>
    </location>
</feature>
<feature type="compositionally biased region" description="Polar residues" evidence="6">
    <location>
        <begin position="92"/>
        <end position="102"/>
    </location>
</feature>
<dbReference type="Proteomes" id="UP000005018">
    <property type="component" value="Chromosome 4"/>
</dbReference>
<evidence type="ECO:0000256" key="2">
    <source>
        <dbReference type="ARBA" id="ARBA00022737"/>
    </source>
</evidence>
<dbReference type="GO" id="GO:0000978">
    <property type="term" value="F:RNA polymerase II cis-regulatory region sequence-specific DNA binding"/>
    <property type="evidence" value="ECO:0007669"/>
    <property type="project" value="TreeGrafter"/>
</dbReference>
<dbReference type="KEGG" id="cot:CORT_0D03010"/>
<dbReference type="InterPro" id="IPR013087">
    <property type="entry name" value="Znf_C2H2_type"/>
</dbReference>
<evidence type="ECO:0000313" key="9">
    <source>
        <dbReference type="Proteomes" id="UP000005018"/>
    </source>
</evidence>
<feature type="compositionally biased region" description="Polar residues" evidence="6">
    <location>
        <begin position="280"/>
        <end position="299"/>
    </location>
</feature>
<dbReference type="GeneID" id="14540614"/>
<dbReference type="RefSeq" id="XP_003869282.1">
    <property type="nucleotide sequence ID" value="XM_003869233.1"/>
</dbReference>
<dbReference type="GO" id="GO:0000981">
    <property type="term" value="F:DNA-binding transcription factor activity, RNA polymerase II-specific"/>
    <property type="evidence" value="ECO:0007669"/>
    <property type="project" value="TreeGrafter"/>
</dbReference>
<feature type="compositionally biased region" description="Polar residues" evidence="6">
    <location>
        <begin position="571"/>
        <end position="583"/>
    </location>
</feature>
<evidence type="ECO:0000256" key="4">
    <source>
        <dbReference type="ARBA" id="ARBA00022833"/>
    </source>
</evidence>
<dbReference type="PANTHER" id="PTHR23235:SF120">
    <property type="entry name" value="KRUPPEL-LIKE FACTOR 15"/>
    <property type="match status" value="1"/>
</dbReference>
<protein>
    <submittedName>
        <fullName evidence="8">Transcription factor</fullName>
    </submittedName>
</protein>
<dbReference type="PANTHER" id="PTHR23235">
    <property type="entry name" value="KRUEPPEL-LIKE TRANSCRIPTION FACTOR"/>
    <property type="match status" value="1"/>
</dbReference>
<organism evidence="8 9">
    <name type="scientific">Candida orthopsilosis (strain 90-125)</name>
    <name type="common">Yeast</name>
    <dbReference type="NCBI Taxonomy" id="1136231"/>
    <lineage>
        <taxon>Eukaryota</taxon>
        <taxon>Fungi</taxon>
        <taxon>Dikarya</taxon>
        <taxon>Ascomycota</taxon>
        <taxon>Saccharomycotina</taxon>
        <taxon>Pichiomycetes</taxon>
        <taxon>Debaryomycetaceae</taxon>
        <taxon>Candida/Lodderomyces clade</taxon>
        <taxon>Candida</taxon>
    </lineage>
</organism>
<feature type="compositionally biased region" description="Polar residues" evidence="6">
    <location>
        <begin position="509"/>
        <end position="555"/>
    </location>
</feature>
<dbReference type="EMBL" id="HE681722">
    <property type="protein sequence ID" value="CCG23146.1"/>
    <property type="molecule type" value="Genomic_DNA"/>
</dbReference>
<feature type="domain" description="C2H2-type" evidence="7">
    <location>
        <begin position="109"/>
        <end position="136"/>
    </location>
</feature>
<keyword evidence="3 5" id="KW-0863">Zinc-finger</keyword>
<feature type="region of interest" description="Disordered" evidence="6">
    <location>
        <begin position="311"/>
        <end position="346"/>
    </location>
</feature>
<feature type="compositionally biased region" description="Low complexity" evidence="6">
    <location>
        <begin position="269"/>
        <end position="279"/>
    </location>
</feature>
<evidence type="ECO:0000256" key="6">
    <source>
        <dbReference type="SAM" id="MobiDB-lite"/>
    </source>
</evidence>
<feature type="domain" description="C2H2-type" evidence="7">
    <location>
        <begin position="165"/>
        <end position="184"/>
    </location>
</feature>
<proteinExistence type="predicted"/>
<name>H8X553_CANO9</name>
<dbReference type="Gene3D" id="3.30.160.60">
    <property type="entry name" value="Classic Zinc Finger"/>
    <property type="match status" value="2"/>
</dbReference>
<feature type="compositionally biased region" description="Basic residues" evidence="6">
    <location>
        <begin position="586"/>
        <end position="595"/>
    </location>
</feature>
<feature type="region of interest" description="Disordered" evidence="6">
    <location>
        <begin position="238"/>
        <end position="299"/>
    </location>
</feature>
<dbReference type="PROSITE" id="PS00028">
    <property type="entry name" value="ZINC_FINGER_C2H2_1"/>
    <property type="match status" value="2"/>
</dbReference>
<feature type="compositionally biased region" description="Low complexity" evidence="6">
    <location>
        <begin position="460"/>
        <end position="474"/>
    </location>
</feature>
<dbReference type="AlphaFoldDB" id="H8X553"/>
<reference evidence="8 9" key="1">
    <citation type="journal article" date="2012" name="PLoS ONE">
        <title>Sequence and analysis of the genome of the pathogenic yeast Candida orthopsilosis.</title>
        <authorList>
            <person name="Riccombeni A."/>
            <person name="Vidanes G."/>
            <person name="Proux-Wera E."/>
            <person name="Wolfe K.H."/>
            <person name="Butler G."/>
        </authorList>
    </citation>
    <scope>NUCLEOTIDE SEQUENCE [LARGE SCALE GENOMIC DNA]</scope>
    <source>
        <strain evidence="8 9">Co 90-125</strain>
    </source>
</reference>